<dbReference type="PROSITE" id="PS00284">
    <property type="entry name" value="SERPIN"/>
    <property type="match status" value="1"/>
</dbReference>
<dbReference type="PANTHER" id="PTHR11461:SF363">
    <property type="entry name" value="SERINE (OR CYSTEINE) PROTEINASE INHIBITOR, CLADE A (ALPHA-1 ANTIPROTEINASE, ANTITRYPSIN), MEMBER 1, LIKE PRECURSOR-RELATED"/>
    <property type="match status" value="1"/>
</dbReference>
<dbReference type="Gene3D" id="2.10.310.10">
    <property type="entry name" value="Serpins superfamily"/>
    <property type="match status" value="1"/>
</dbReference>
<evidence type="ECO:0000313" key="4">
    <source>
        <dbReference type="Ensembl" id="ENSOSIP00000042734.1"/>
    </source>
</evidence>
<dbReference type="FunFam" id="3.30.497.10:FF:000001">
    <property type="entry name" value="Serine protease inhibitor"/>
    <property type="match status" value="1"/>
</dbReference>
<dbReference type="AlphaFoldDB" id="A0A8C7ZLD2"/>
<dbReference type="InterPro" id="IPR023795">
    <property type="entry name" value="Serpin_CS"/>
</dbReference>
<dbReference type="GO" id="GO:0004867">
    <property type="term" value="F:serine-type endopeptidase inhibitor activity"/>
    <property type="evidence" value="ECO:0007669"/>
    <property type="project" value="InterPro"/>
</dbReference>
<dbReference type="SMART" id="SM00093">
    <property type="entry name" value="SERPIN"/>
    <property type="match status" value="1"/>
</dbReference>
<evidence type="ECO:0000259" key="3">
    <source>
        <dbReference type="SMART" id="SM00093"/>
    </source>
</evidence>
<comment type="similarity">
    <text evidence="1">Belongs to the serpin family.</text>
</comment>
<dbReference type="InterPro" id="IPR042178">
    <property type="entry name" value="Serpin_sf_1"/>
</dbReference>
<reference evidence="4" key="1">
    <citation type="submission" date="2025-08" db="UniProtKB">
        <authorList>
            <consortium name="Ensembl"/>
        </authorList>
    </citation>
    <scope>IDENTIFICATION</scope>
</reference>
<organism evidence="4 5">
    <name type="scientific">Oryzias sinensis</name>
    <name type="common">Chinese medaka</name>
    <dbReference type="NCBI Taxonomy" id="183150"/>
    <lineage>
        <taxon>Eukaryota</taxon>
        <taxon>Metazoa</taxon>
        <taxon>Chordata</taxon>
        <taxon>Craniata</taxon>
        <taxon>Vertebrata</taxon>
        <taxon>Euteleostomi</taxon>
        <taxon>Actinopterygii</taxon>
        <taxon>Neopterygii</taxon>
        <taxon>Teleostei</taxon>
        <taxon>Neoteleostei</taxon>
        <taxon>Acanthomorphata</taxon>
        <taxon>Ovalentaria</taxon>
        <taxon>Atherinomorphae</taxon>
        <taxon>Beloniformes</taxon>
        <taxon>Adrianichthyidae</taxon>
        <taxon>Oryziinae</taxon>
        <taxon>Oryzias</taxon>
    </lineage>
</organism>
<sequence>MRGLFLSCALTALLLAAAWADHHHGHSHDGELTCHKLAPPNADFALALYKNFNAKTAAGQNIFFSSLGIATALSMLSTGARGDTHSQLFSALGYSAFSQEQVNEAYEHLFHMLGHSQQDQQLDVGNTAAVRSGFQPLESFLKGIKKHYSGEVFNVDFSKPQEATAELNKHIASKTNDKIKDMVKDLDPEMAMVLINYVYFRGQWEKPFDANLTTKADFYVDENTKVEGNTSMMILLPNEGKMKQLEDFIDKDKIWHWHNSLFKNNVNFYMPKFSISVPTSLDDTLKEMGVTNAYGDKADFSGMSSEVMLKLSKASHQAVLSVDETGTEAAAGTTMEIMPMSMPENVMLNRPFVVLILEHSTRSVLFMGKINNPAAV</sequence>
<keyword evidence="5" id="KW-1185">Reference proteome</keyword>
<dbReference type="Gene3D" id="2.30.39.10">
    <property type="entry name" value="Alpha-1-antitrypsin, domain 1"/>
    <property type="match status" value="1"/>
</dbReference>
<protein>
    <submittedName>
        <fullName evidence="4">Serpin peptidase inhibitor, clade A (alpha-1 antiproteinase, antitrypsin), member 1</fullName>
    </submittedName>
</protein>
<feature type="signal peptide" evidence="2">
    <location>
        <begin position="1"/>
        <end position="20"/>
    </location>
</feature>
<evidence type="ECO:0000256" key="1">
    <source>
        <dbReference type="RuleBase" id="RU000411"/>
    </source>
</evidence>
<dbReference type="GeneTree" id="ENSGT00940000160877"/>
<dbReference type="InterPro" id="IPR000215">
    <property type="entry name" value="Serpin_fam"/>
</dbReference>
<dbReference type="Gene3D" id="3.30.497.10">
    <property type="entry name" value="Antithrombin, subunit I, domain 2"/>
    <property type="match status" value="2"/>
</dbReference>
<dbReference type="InterPro" id="IPR042185">
    <property type="entry name" value="Serpin_sf_2"/>
</dbReference>
<dbReference type="InterPro" id="IPR036186">
    <property type="entry name" value="Serpin_sf"/>
</dbReference>
<dbReference type="PANTHER" id="PTHR11461">
    <property type="entry name" value="SERINE PROTEASE INHIBITOR, SERPIN"/>
    <property type="match status" value="1"/>
</dbReference>
<dbReference type="Ensembl" id="ENSOSIT00000044977.1">
    <property type="protein sequence ID" value="ENSOSIP00000042734.1"/>
    <property type="gene ID" value="ENSOSIG00000020582.1"/>
</dbReference>
<evidence type="ECO:0000256" key="2">
    <source>
        <dbReference type="SAM" id="SignalP"/>
    </source>
</evidence>
<accession>A0A8C7ZLD2</accession>
<dbReference type="SUPFAM" id="SSF56574">
    <property type="entry name" value="Serpins"/>
    <property type="match status" value="1"/>
</dbReference>
<proteinExistence type="inferred from homology"/>
<dbReference type="Pfam" id="PF00079">
    <property type="entry name" value="Serpin"/>
    <property type="match status" value="1"/>
</dbReference>
<keyword evidence="2" id="KW-0732">Signal</keyword>
<feature type="chain" id="PRO_5034267241" evidence="2">
    <location>
        <begin position="21"/>
        <end position="376"/>
    </location>
</feature>
<dbReference type="InterPro" id="IPR023796">
    <property type="entry name" value="Serpin_dom"/>
</dbReference>
<dbReference type="FunFam" id="2.10.310.10:FF:000001">
    <property type="entry name" value="Serpin family A member 1"/>
    <property type="match status" value="1"/>
</dbReference>
<evidence type="ECO:0000313" key="5">
    <source>
        <dbReference type="Proteomes" id="UP000694383"/>
    </source>
</evidence>
<dbReference type="Proteomes" id="UP000694383">
    <property type="component" value="Unplaced"/>
</dbReference>
<feature type="domain" description="Serpin" evidence="3">
    <location>
        <begin position="46"/>
        <end position="373"/>
    </location>
</feature>
<name>A0A8C7ZLD2_9TELE</name>
<reference evidence="4" key="2">
    <citation type="submission" date="2025-09" db="UniProtKB">
        <authorList>
            <consortium name="Ensembl"/>
        </authorList>
    </citation>
    <scope>IDENTIFICATION</scope>
</reference>
<dbReference type="GO" id="GO:0005615">
    <property type="term" value="C:extracellular space"/>
    <property type="evidence" value="ECO:0007669"/>
    <property type="project" value="InterPro"/>
</dbReference>